<dbReference type="OrthoDB" id="74813at2759"/>
<dbReference type="PANTHER" id="PTHR15197:SF0">
    <property type="entry name" value="COILIN"/>
    <property type="match status" value="1"/>
</dbReference>
<gene>
    <name evidence="3" type="ORF">SI8410_05006544</name>
</gene>
<sequence>MEPLRVRVVFEDRHVLSKSQRRQGLRRCWVLLRPEMDTVAALASHIIRSFDLQETCPRGLLLSMDQFVLPPFESTEIFKDKDVIGVRKRGATLTEAIMFSHDANHIKDSKIIDKQALLLCDDVVAGEEFVKESGGYESEDEENVGDQATEMVCHETPLNGKTGSKRKRDSSRPSSSKSKKTKKTRPDECPTLSLKAPGNAILEEVHPEEDDVGLGISSRRNRSYDERSSSKKQDATLKDAAYTTEDKQIEGQESHQIKAAEVNASVSDKKTVGVAKDNDAIYVQLHDIGKLLNEL</sequence>
<evidence type="ECO:0000313" key="4">
    <source>
        <dbReference type="Proteomes" id="UP000663760"/>
    </source>
</evidence>
<dbReference type="GO" id="GO:0030619">
    <property type="term" value="F:U1 snRNA binding"/>
    <property type="evidence" value="ECO:0007669"/>
    <property type="project" value="TreeGrafter"/>
</dbReference>
<dbReference type="EMBL" id="LR746268">
    <property type="protein sequence ID" value="CAA7395881.1"/>
    <property type="molecule type" value="Genomic_DNA"/>
</dbReference>
<dbReference type="GO" id="GO:0015030">
    <property type="term" value="C:Cajal body"/>
    <property type="evidence" value="ECO:0007669"/>
    <property type="project" value="TreeGrafter"/>
</dbReference>
<dbReference type="GO" id="GO:0000387">
    <property type="term" value="P:spliceosomal snRNP assembly"/>
    <property type="evidence" value="ECO:0007669"/>
    <property type="project" value="TreeGrafter"/>
</dbReference>
<name>A0A7I8KDV5_SPIIN</name>
<dbReference type="Pfam" id="PF15862">
    <property type="entry name" value="Coilin_N"/>
    <property type="match status" value="1"/>
</dbReference>
<dbReference type="InterPro" id="IPR031722">
    <property type="entry name" value="Coilin_N"/>
</dbReference>
<dbReference type="Proteomes" id="UP000663760">
    <property type="component" value="Chromosome 5"/>
</dbReference>
<protein>
    <recommendedName>
        <fullName evidence="2">Coilin N-terminal domain-containing protein</fullName>
    </recommendedName>
</protein>
<keyword evidence="4" id="KW-1185">Reference proteome</keyword>
<feature type="domain" description="Coilin N-terminal" evidence="2">
    <location>
        <begin position="5"/>
        <end position="182"/>
    </location>
</feature>
<evidence type="ECO:0000313" key="3">
    <source>
        <dbReference type="EMBL" id="CAA7395881.1"/>
    </source>
</evidence>
<dbReference type="InterPro" id="IPR024822">
    <property type="entry name" value="Coilin"/>
</dbReference>
<reference evidence="3" key="1">
    <citation type="submission" date="2020-02" db="EMBL/GenBank/DDBJ databases">
        <authorList>
            <person name="Scholz U."/>
            <person name="Mascher M."/>
            <person name="Fiebig A."/>
        </authorList>
    </citation>
    <scope>NUCLEOTIDE SEQUENCE</scope>
</reference>
<feature type="compositionally biased region" description="Basic and acidic residues" evidence="1">
    <location>
        <begin position="222"/>
        <end position="237"/>
    </location>
</feature>
<organism evidence="3 4">
    <name type="scientific">Spirodela intermedia</name>
    <name type="common">Intermediate duckweed</name>
    <dbReference type="NCBI Taxonomy" id="51605"/>
    <lineage>
        <taxon>Eukaryota</taxon>
        <taxon>Viridiplantae</taxon>
        <taxon>Streptophyta</taxon>
        <taxon>Embryophyta</taxon>
        <taxon>Tracheophyta</taxon>
        <taxon>Spermatophyta</taxon>
        <taxon>Magnoliopsida</taxon>
        <taxon>Liliopsida</taxon>
        <taxon>Araceae</taxon>
        <taxon>Lemnoideae</taxon>
        <taxon>Spirodela</taxon>
    </lineage>
</organism>
<evidence type="ECO:0000259" key="2">
    <source>
        <dbReference type="Pfam" id="PF15862"/>
    </source>
</evidence>
<dbReference type="GO" id="GO:0030620">
    <property type="term" value="F:U2 snRNA binding"/>
    <property type="evidence" value="ECO:0007669"/>
    <property type="project" value="TreeGrafter"/>
</dbReference>
<evidence type="ECO:0000256" key="1">
    <source>
        <dbReference type="SAM" id="MobiDB-lite"/>
    </source>
</evidence>
<accession>A0A7I8KDV5</accession>
<dbReference type="PANTHER" id="PTHR15197">
    <property type="entry name" value="COILIN P80"/>
    <property type="match status" value="1"/>
</dbReference>
<proteinExistence type="predicted"/>
<dbReference type="AlphaFoldDB" id="A0A7I8KDV5"/>
<feature type="region of interest" description="Disordered" evidence="1">
    <location>
        <begin position="131"/>
        <end position="240"/>
    </location>
</feature>